<dbReference type="Proteomes" id="UP000448943">
    <property type="component" value="Unassembled WGS sequence"/>
</dbReference>
<dbReference type="AlphaFoldDB" id="A0A6N9Q6U7"/>
<keyword evidence="3" id="KW-1185">Reference proteome</keyword>
<organism evidence="2 3">
    <name type="scientific">Chengkuizengella marina</name>
    <dbReference type="NCBI Taxonomy" id="2507566"/>
    <lineage>
        <taxon>Bacteria</taxon>
        <taxon>Bacillati</taxon>
        <taxon>Bacillota</taxon>
        <taxon>Bacilli</taxon>
        <taxon>Bacillales</taxon>
        <taxon>Paenibacillaceae</taxon>
        <taxon>Chengkuizengella</taxon>
    </lineage>
</organism>
<proteinExistence type="predicted"/>
<evidence type="ECO:0000256" key="1">
    <source>
        <dbReference type="ARBA" id="ARBA00023125"/>
    </source>
</evidence>
<dbReference type="SUPFAM" id="SSF46785">
    <property type="entry name" value="Winged helix' DNA-binding domain"/>
    <property type="match status" value="1"/>
</dbReference>
<gene>
    <name evidence="2" type="ORF">ERL59_16440</name>
</gene>
<evidence type="ECO:0000313" key="2">
    <source>
        <dbReference type="EMBL" id="NBI30539.1"/>
    </source>
</evidence>
<dbReference type="OrthoDB" id="9788770at2"/>
<dbReference type="EMBL" id="SIJB01000032">
    <property type="protein sequence ID" value="NBI30539.1"/>
    <property type="molecule type" value="Genomic_DNA"/>
</dbReference>
<dbReference type="RefSeq" id="WP_160647343.1">
    <property type="nucleotide sequence ID" value="NZ_SIJB01000032.1"/>
</dbReference>
<dbReference type="InterPro" id="IPR036388">
    <property type="entry name" value="WH-like_DNA-bd_sf"/>
</dbReference>
<dbReference type="GO" id="GO:0003677">
    <property type="term" value="F:DNA binding"/>
    <property type="evidence" value="ECO:0007669"/>
    <property type="project" value="UniProtKB-KW"/>
</dbReference>
<comment type="caution">
    <text evidence="2">The sequence shown here is derived from an EMBL/GenBank/DDBJ whole genome shotgun (WGS) entry which is preliminary data.</text>
</comment>
<dbReference type="InterPro" id="IPR011991">
    <property type="entry name" value="ArsR-like_HTH"/>
</dbReference>
<dbReference type="Pfam" id="PF12840">
    <property type="entry name" value="HTH_20"/>
    <property type="match status" value="1"/>
</dbReference>
<reference evidence="2 3" key="1">
    <citation type="submission" date="2019-01" db="EMBL/GenBank/DDBJ databases">
        <title>Chengkuizengella sp. nov., isolated from deep-sea sediment of East Pacific Ocean.</title>
        <authorList>
            <person name="Yang J."/>
            <person name="Lai Q."/>
            <person name="Shao Z."/>
        </authorList>
    </citation>
    <scope>NUCLEOTIDE SEQUENCE [LARGE SCALE GENOMIC DNA]</scope>
    <source>
        <strain evidence="2 3">YPA3-1-1</strain>
    </source>
</reference>
<accession>A0A6N9Q6U7</accession>
<dbReference type="InterPro" id="IPR036390">
    <property type="entry name" value="WH_DNA-bd_sf"/>
</dbReference>
<protein>
    <submittedName>
        <fullName evidence="2">ArsR family transcriptional regulator</fullName>
    </submittedName>
</protein>
<dbReference type="CDD" id="cd00090">
    <property type="entry name" value="HTH_ARSR"/>
    <property type="match status" value="1"/>
</dbReference>
<keyword evidence="1" id="KW-0238">DNA-binding</keyword>
<dbReference type="Gene3D" id="1.10.10.10">
    <property type="entry name" value="Winged helix-like DNA-binding domain superfamily/Winged helix DNA-binding domain"/>
    <property type="match status" value="1"/>
</dbReference>
<name>A0A6N9Q6U7_9BACL</name>
<sequence length="212" mass="24767">MKEQKKITDIEMLETLLDPRRKRIIELAKTKPLTVKQLASGLGEKPSRLYYHVKKLEENNLLILVETKQQGNLIEKYYQTNKEKLGEYKIDDTFIKEHSSSLLKGVHQVISPGLKLLEHAAKEGNHEKQIELTITYSNMSGQEFELSHKRMKSVISEQELNKLENIEKLKELVNDHDSKMSKEDLEKQSDYVHVLLSYRIKDAQDLDLMDDY</sequence>
<evidence type="ECO:0000313" key="3">
    <source>
        <dbReference type="Proteomes" id="UP000448943"/>
    </source>
</evidence>